<dbReference type="Gene3D" id="3.60.20.30">
    <property type="entry name" value="(Glycosyl)asparaginase"/>
    <property type="match status" value="1"/>
</dbReference>
<dbReference type="OrthoDB" id="2262349at2759"/>
<dbReference type="AlphaFoldDB" id="E0VNG1"/>
<gene>
    <name evidence="13" type="primary">8239262</name>
    <name evidence="12" type="ORF">Phum_PHUM334220</name>
</gene>
<feature type="binding site" evidence="10">
    <location>
        <begin position="196"/>
        <end position="199"/>
    </location>
    <ligand>
        <name>substrate</name>
    </ligand>
</feature>
<dbReference type="GO" id="GO:0005737">
    <property type="term" value="C:cytoplasm"/>
    <property type="evidence" value="ECO:0007669"/>
    <property type="project" value="TreeGrafter"/>
</dbReference>
<dbReference type="Pfam" id="PF01112">
    <property type="entry name" value="Asparaginase_2"/>
    <property type="match status" value="1"/>
</dbReference>
<dbReference type="InterPro" id="IPR033844">
    <property type="entry name" value="ASRGL1_meta"/>
</dbReference>
<protein>
    <submittedName>
        <fullName evidence="12 13">L-asparaginase, putative</fullName>
        <ecNumber evidence="12">3.5.1.1</ecNumber>
    </submittedName>
</protein>
<dbReference type="GO" id="GO:0004067">
    <property type="term" value="F:asparaginase activity"/>
    <property type="evidence" value="ECO:0007669"/>
    <property type="project" value="UniProtKB-EC"/>
</dbReference>
<keyword evidence="3" id="KW-0645">Protease</keyword>
<name>E0VNG1_PEDHC</name>
<evidence type="ECO:0000256" key="10">
    <source>
        <dbReference type="PIRSR" id="PIRSR600246-2"/>
    </source>
</evidence>
<feature type="site" description="Cleavage; by autolysis" evidence="11">
    <location>
        <begin position="167"/>
        <end position="168"/>
    </location>
</feature>
<evidence type="ECO:0000256" key="2">
    <source>
        <dbReference type="ARBA" id="ARBA00010872"/>
    </source>
</evidence>
<dbReference type="RefSeq" id="XP_002427655.1">
    <property type="nucleotide sequence ID" value="XM_002427610.1"/>
</dbReference>
<dbReference type="GO" id="GO:0008798">
    <property type="term" value="F:beta-aspartyl-peptidase activity"/>
    <property type="evidence" value="ECO:0007669"/>
    <property type="project" value="UniProtKB-EC"/>
</dbReference>
<dbReference type="VEuPathDB" id="VectorBase:PHUM334220"/>
<dbReference type="FunCoup" id="E0VNG1">
    <property type="interactions" value="128"/>
</dbReference>
<dbReference type="SUPFAM" id="SSF56235">
    <property type="entry name" value="N-terminal nucleophile aminohydrolases (Ntn hydrolases)"/>
    <property type="match status" value="1"/>
</dbReference>
<dbReference type="PANTHER" id="PTHR10188">
    <property type="entry name" value="L-ASPARAGINASE"/>
    <property type="match status" value="1"/>
</dbReference>
<sequence>MVVPVVLVHGGAGNIADETVSDVISGVKKAAEKGYDVLIKTDSPLDAVQAAVEQMEDDPRFNAGTGGVLTLDGELETDAIIMEGTTLNLGSVGCVRHILHPVALARKVMENSPHAMLVGEGAQRFAAEQGMKTVPAYRMVTQTAINNLENFLKGKSSCEDAGLFGNGTVGAVAVSKSGKVAMATSTGGTTGKAPGRLGDTPIPGSGGYADDKIGAVSATGKGESIMRVCLSNRILNLMEQGKKAQEATDDALNYMGSVVGDTAGAITVSNKGDIGIGFISKRMAWAYKKGDEPVVGGVNKPT</sequence>
<dbReference type="InParanoid" id="E0VNG1"/>
<comment type="catalytic activity">
    <reaction evidence="1">
        <text>Cleavage of a beta-linked Asp residue from the N-terminus of a polypeptide.</text>
        <dbReference type="EC" id="3.4.19.5"/>
    </reaction>
</comment>
<feature type="active site" description="Nucleophile" evidence="9">
    <location>
        <position position="168"/>
    </location>
</feature>
<dbReference type="STRING" id="121224.E0VNG1"/>
<dbReference type="PANTHER" id="PTHR10188:SF41">
    <property type="entry name" value="ISOASPARTYL PEPTIDASE_L-ASPARAGINASE"/>
    <property type="match status" value="1"/>
</dbReference>
<evidence type="ECO:0000313" key="14">
    <source>
        <dbReference type="Proteomes" id="UP000009046"/>
    </source>
</evidence>
<feature type="binding site" evidence="10">
    <location>
        <begin position="219"/>
        <end position="222"/>
    </location>
    <ligand>
        <name>substrate</name>
    </ligand>
</feature>
<keyword evidence="5" id="KW-0068">Autocatalytic cleavage</keyword>
<dbReference type="FunFam" id="3.60.20.30:FF:000001">
    <property type="entry name" value="Isoaspartyl peptidase/L-asparaginase"/>
    <property type="match status" value="1"/>
</dbReference>
<organism>
    <name type="scientific">Pediculus humanus subsp. corporis</name>
    <name type="common">Body louse</name>
    <dbReference type="NCBI Taxonomy" id="121224"/>
    <lineage>
        <taxon>Eukaryota</taxon>
        <taxon>Metazoa</taxon>
        <taxon>Ecdysozoa</taxon>
        <taxon>Arthropoda</taxon>
        <taxon>Hexapoda</taxon>
        <taxon>Insecta</taxon>
        <taxon>Pterygota</taxon>
        <taxon>Neoptera</taxon>
        <taxon>Paraneoptera</taxon>
        <taxon>Psocodea</taxon>
        <taxon>Troctomorpha</taxon>
        <taxon>Phthiraptera</taxon>
        <taxon>Anoplura</taxon>
        <taxon>Pediculidae</taxon>
        <taxon>Pediculus</taxon>
    </lineage>
</organism>
<dbReference type="EMBL" id="AAZO01003888">
    <property type="status" value="NOT_ANNOTATED_CDS"/>
    <property type="molecule type" value="Genomic_DNA"/>
</dbReference>
<reference evidence="12" key="2">
    <citation type="submission" date="2007-04" db="EMBL/GenBank/DDBJ databases">
        <title>The genome of the human body louse.</title>
        <authorList>
            <consortium name="The Human Body Louse Genome Consortium"/>
            <person name="Kirkness E."/>
            <person name="Walenz B."/>
            <person name="Hass B."/>
            <person name="Bruggner R."/>
            <person name="Strausberg R."/>
        </authorList>
    </citation>
    <scope>NUCLEOTIDE SEQUENCE</scope>
    <source>
        <strain evidence="12">USDA</strain>
    </source>
</reference>
<dbReference type="CDD" id="cd04702">
    <property type="entry name" value="ASRGL1_like"/>
    <property type="match status" value="1"/>
</dbReference>
<dbReference type="eggNOG" id="KOG1592">
    <property type="taxonomic scope" value="Eukaryota"/>
</dbReference>
<dbReference type="InterPro" id="IPR029055">
    <property type="entry name" value="Ntn_hydrolases_N"/>
</dbReference>
<proteinExistence type="inferred from homology"/>
<dbReference type="EC" id="3.5.1.1" evidence="12"/>
<dbReference type="Proteomes" id="UP000009046">
    <property type="component" value="Unassembled WGS sequence"/>
</dbReference>
<comment type="function">
    <text evidence="7">Has both L-asparaginase and beta-aspartyl peptidase activity. Does not have aspartylglucosaminidase activity and is inactive toward GlcNAc-L-Asn. Likewise, has no activity toward glutamine.</text>
</comment>
<dbReference type="GO" id="GO:0006508">
    <property type="term" value="P:proteolysis"/>
    <property type="evidence" value="ECO:0007669"/>
    <property type="project" value="UniProtKB-KW"/>
</dbReference>
<evidence type="ECO:0000256" key="9">
    <source>
        <dbReference type="PIRSR" id="PIRSR600246-1"/>
    </source>
</evidence>
<dbReference type="InterPro" id="IPR000246">
    <property type="entry name" value="Peptidase_T2"/>
</dbReference>
<dbReference type="GO" id="GO:0033345">
    <property type="term" value="P:L-asparagine catabolic process via L-aspartate"/>
    <property type="evidence" value="ECO:0007669"/>
    <property type="project" value="TreeGrafter"/>
</dbReference>
<keyword evidence="14" id="KW-1185">Reference proteome</keyword>
<dbReference type="GeneID" id="8239262"/>
<dbReference type="OMA" id="CERTEWE"/>
<evidence type="ECO:0000256" key="3">
    <source>
        <dbReference type="ARBA" id="ARBA00022670"/>
    </source>
</evidence>
<evidence type="ECO:0000256" key="5">
    <source>
        <dbReference type="ARBA" id="ARBA00022813"/>
    </source>
</evidence>
<dbReference type="EnsemblMetazoa" id="PHUM334220-RA">
    <property type="protein sequence ID" value="PHUM334220-PA"/>
    <property type="gene ID" value="PHUM334220"/>
</dbReference>
<keyword evidence="4 12" id="KW-0378">Hydrolase</keyword>
<evidence type="ECO:0000256" key="1">
    <source>
        <dbReference type="ARBA" id="ARBA00000306"/>
    </source>
</evidence>
<evidence type="ECO:0000313" key="13">
    <source>
        <dbReference type="EnsemblMetazoa" id="PHUM334220-PA"/>
    </source>
</evidence>
<evidence type="ECO:0000256" key="7">
    <source>
        <dbReference type="ARBA" id="ARBA00054922"/>
    </source>
</evidence>
<dbReference type="KEGG" id="phu:Phum_PHUM334220"/>
<accession>E0VNG1</accession>
<reference evidence="12" key="1">
    <citation type="submission" date="2007-04" db="EMBL/GenBank/DDBJ databases">
        <title>Annotation of Pediculus humanus corporis strain USDA.</title>
        <authorList>
            <person name="Kirkness E."/>
            <person name="Hannick L."/>
            <person name="Hass B."/>
            <person name="Bruggner R."/>
            <person name="Lawson D."/>
            <person name="Bidwell S."/>
            <person name="Joardar V."/>
            <person name="Caler E."/>
            <person name="Walenz B."/>
            <person name="Inman J."/>
            <person name="Schobel S."/>
            <person name="Galinsky K."/>
            <person name="Amedeo P."/>
            <person name="Strausberg R."/>
        </authorList>
    </citation>
    <scope>NUCLEOTIDE SEQUENCE</scope>
    <source>
        <strain evidence="12">USDA</strain>
    </source>
</reference>
<evidence type="ECO:0000256" key="11">
    <source>
        <dbReference type="PIRSR" id="PIRSR600246-3"/>
    </source>
</evidence>
<evidence type="ECO:0000256" key="8">
    <source>
        <dbReference type="ARBA" id="ARBA00061780"/>
    </source>
</evidence>
<evidence type="ECO:0000313" key="12">
    <source>
        <dbReference type="EMBL" id="EEB14917.1"/>
    </source>
</evidence>
<dbReference type="EMBL" id="DS235339">
    <property type="protein sequence ID" value="EEB14917.1"/>
    <property type="molecule type" value="Genomic_DNA"/>
</dbReference>
<evidence type="ECO:0000256" key="4">
    <source>
        <dbReference type="ARBA" id="ARBA00022801"/>
    </source>
</evidence>
<evidence type="ECO:0000256" key="6">
    <source>
        <dbReference type="ARBA" id="ARBA00049366"/>
    </source>
</evidence>
<comment type="catalytic activity">
    <reaction evidence="6">
        <text>L-asparagine + H2O = L-aspartate + NH4(+)</text>
        <dbReference type="Rhea" id="RHEA:21016"/>
        <dbReference type="ChEBI" id="CHEBI:15377"/>
        <dbReference type="ChEBI" id="CHEBI:28938"/>
        <dbReference type="ChEBI" id="CHEBI:29991"/>
        <dbReference type="ChEBI" id="CHEBI:58048"/>
        <dbReference type="EC" id="3.5.1.1"/>
    </reaction>
</comment>
<dbReference type="HOGENOM" id="CLU_021603_1_2_1"/>
<reference evidence="13" key="3">
    <citation type="submission" date="2020-05" db="UniProtKB">
        <authorList>
            <consortium name="EnsemblMetazoa"/>
        </authorList>
    </citation>
    <scope>IDENTIFICATION</scope>
    <source>
        <strain evidence="13">USDA</strain>
    </source>
</reference>
<comment type="subunit">
    <text evidence="8">Heterodimer of an alpha and beta chain produced by autocleavage.</text>
</comment>
<dbReference type="CTD" id="8239262"/>
<comment type="similarity">
    <text evidence="2">Belongs to the Ntn-hydrolase family.</text>
</comment>